<accession>A0A414KKN6</accession>
<organism evidence="2 3">
    <name type="scientific">Blautia obeum</name>
    <dbReference type="NCBI Taxonomy" id="40520"/>
    <lineage>
        <taxon>Bacteria</taxon>
        <taxon>Bacillati</taxon>
        <taxon>Bacillota</taxon>
        <taxon>Clostridia</taxon>
        <taxon>Lachnospirales</taxon>
        <taxon>Lachnospiraceae</taxon>
        <taxon>Blautia</taxon>
    </lineage>
</organism>
<dbReference type="AlphaFoldDB" id="A0A414KKN6"/>
<evidence type="ECO:0000259" key="1">
    <source>
        <dbReference type="Pfam" id="PF24746"/>
    </source>
</evidence>
<name>A0A414KKN6_9FIRM</name>
<feature type="domain" description="DUF7694" evidence="1">
    <location>
        <begin position="16"/>
        <end position="83"/>
    </location>
</feature>
<evidence type="ECO:0000313" key="2">
    <source>
        <dbReference type="EMBL" id="RHE77343.1"/>
    </source>
</evidence>
<dbReference type="EMBL" id="QSKO01000003">
    <property type="protein sequence ID" value="RHE77343.1"/>
    <property type="molecule type" value="Genomic_DNA"/>
</dbReference>
<dbReference type="InterPro" id="IPR056111">
    <property type="entry name" value="DUF7694"/>
</dbReference>
<dbReference type="RefSeq" id="WP_151189996.1">
    <property type="nucleotide sequence ID" value="NZ_JAQEBC010000016.1"/>
</dbReference>
<protein>
    <recommendedName>
        <fullName evidence="1">DUF7694 domain-containing protein</fullName>
    </recommendedName>
</protein>
<sequence length="98" mass="11671">MAEIELPECGTCKLIWECTNGYEYVAVSPQDPGSQNKYLYPMWNDMCVLKDIFFGDEEVKYKYSSKKFRYVNGVEGWMYLWRPIGYEIDELIKRVMNL</sequence>
<comment type="caution">
    <text evidence="2">The sequence shown here is derived from an EMBL/GenBank/DDBJ whole genome shotgun (WGS) entry which is preliminary data.</text>
</comment>
<gene>
    <name evidence="2" type="ORF">DW723_02885</name>
</gene>
<dbReference type="Proteomes" id="UP000283928">
    <property type="component" value="Unassembled WGS sequence"/>
</dbReference>
<evidence type="ECO:0000313" key="3">
    <source>
        <dbReference type="Proteomes" id="UP000283928"/>
    </source>
</evidence>
<reference evidence="2 3" key="1">
    <citation type="submission" date="2018-08" db="EMBL/GenBank/DDBJ databases">
        <title>A genome reference for cultivated species of the human gut microbiota.</title>
        <authorList>
            <person name="Zou Y."/>
            <person name="Xue W."/>
            <person name="Luo G."/>
        </authorList>
    </citation>
    <scope>NUCLEOTIDE SEQUENCE [LARGE SCALE GENOMIC DNA]</scope>
    <source>
        <strain evidence="2 3">AM27-32LB</strain>
    </source>
</reference>
<dbReference type="Pfam" id="PF24746">
    <property type="entry name" value="DUF7694"/>
    <property type="match status" value="1"/>
</dbReference>
<proteinExistence type="predicted"/>